<dbReference type="GO" id="GO:0043169">
    <property type="term" value="F:cation binding"/>
    <property type="evidence" value="ECO:0007669"/>
    <property type="project" value="InterPro"/>
</dbReference>
<dbReference type="Gene3D" id="2.60.40.1180">
    <property type="entry name" value="Golgi alpha-mannosidase II"/>
    <property type="match status" value="1"/>
</dbReference>
<dbReference type="GO" id="GO:0004556">
    <property type="term" value="F:alpha-amylase activity"/>
    <property type="evidence" value="ECO:0007669"/>
    <property type="project" value="UniProtKB-UniRule"/>
</dbReference>
<dbReference type="SUPFAM" id="SSF51445">
    <property type="entry name" value="(Trans)glycosidases"/>
    <property type="match status" value="1"/>
</dbReference>
<dbReference type="CDD" id="cd11334">
    <property type="entry name" value="AmyAc_TreS"/>
    <property type="match status" value="1"/>
</dbReference>
<evidence type="ECO:0000259" key="4">
    <source>
        <dbReference type="SMART" id="SM00642"/>
    </source>
</evidence>
<keyword evidence="3" id="KW-0378">Hydrolase</keyword>
<dbReference type="SMART" id="SM00642">
    <property type="entry name" value="Aamy"/>
    <property type="match status" value="1"/>
</dbReference>
<gene>
    <name evidence="5" type="ORF">EDD80_10878</name>
</gene>
<organism evidence="5 6">
    <name type="scientific">Anseongella ginsenosidimutans</name>
    <dbReference type="NCBI Taxonomy" id="496056"/>
    <lineage>
        <taxon>Bacteria</taxon>
        <taxon>Pseudomonadati</taxon>
        <taxon>Bacteroidota</taxon>
        <taxon>Sphingobacteriia</taxon>
        <taxon>Sphingobacteriales</taxon>
        <taxon>Sphingobacteriaceae</taxon>
        <taxon>Anseongella</taxon>
    </lineage>
</organism>
<sequence>MASNWYKNAIIYSLDVKTFMDSNGDGEGDFRGLEHRLDYLAGLGITCIWLQPFYPSPQKDNGYDISDYYSVDPDLGNLGSFVEFVDKAGDRGIRVLVDLVVNHTSNQHPWFLRAREDKNCKYRNYYIWLENEPRQSSPDTVFGKEQGGNWEYDEMAQAWYYHTFYRHQPDLNMTNPDVQEEIRWIMRFWLKLGVAGFRMDAVPHMLREKGKEKFGHDPHNLLREWRNFVEEQRKDALLLAEVDTEPEHYRDFFGEADQMHMLFNFYLDNFLFLAFAREEAGPVIKALKKLPRPGGWEQFATFLRNHDELDLERLKKKEREEVYAAFAPEENMRIYNRGIRRRLPPMFKNDRQRLELAYSLLFSLPGTPVFRYGDEIGMGDDLSLKERNSVRTVMQWSEEENGGFSRASPEQLVMPVIREGEYGYQVLNVHRQMRETNSFLDWIKRAISVRKECIEFGRGEYEIIPSGDPAVMIHCCRWKEGFSLAVHNFSSRECDIVLEGKSLADKEIIHLIDVFGDKVYEAFDPGSRRIHLNKYGYRWFRYSSFLS</sequence>
<dbReference type="Gene3D" id="3.90.400.10">
    <property type="entry name" value="Oligo-1,6-glucosidase, Domain 2"/>
    <property type="match status" value="1"/>
</dbReference>
<dbReference type="InterPro" id="IPR006047">
    <property type="entry name" value="GH13_cat_dom"/>
</dbReference>
<keyword evidence="6" id="KW-1185">Reference proteome</keyword>
<dbReference type="InterPro" id="IPR013780">
    <property type="entry name" value="Glyco_hydro_b"/>
</dbReference>
<keyword evidence="3" id="KW-0119">Carbohydrate metabolism</keyword>
<dbReference type="RefSeq" id="WP_132129689.1">
    <property type="nucleotide sequence ID" value="NZ_CP042432.1"/>
</dbReference>
<evidence type="ECO:0000313" key="6">
    <source>
        <dbReference type="Proteomes" id="UP000295807"/>
    </source>
</evidence>
<evidence type="ECO:0000256" key="3">
    <source>
        <dbReference type="RuleBase" id="RU361134"/>
    </source>
</evidence>
<dbReference type="InterPro" id="IPR054049">
    <property type="entry name" value="SupH-like_C"/>
</dbReference>
<dbReference type="EC" id="3.2.1.1" evidence="3"/>
<dbReference type="GO" id="GO:0016740">
    <property type="term" value="F:transferase activity"/>
    <property type="evidence" value="ECO:0007669"/>
    <property type="project" value="UniProtKB-KW"/>
</dbReference>
<dbReference type="Gene3D" id="3.20.20.80">
    <property type="entry name" value="Glycosidases"/>
    <property type="match status" value="1"/>
</dbReference>
<dbReference type="Proteomes" id="UP000295807">
    <property type="component" value="Unassembled WGS sequence"/>
</dbReference>
<dbReference type="Pfam" id="PF00128">
    <property type="entry name" value="Alpha-amylase"/>
    <property type="match status" value="1"/>
</dbReference>
<comment type="similarity">
    <text evidence="1 2">Belongs to the glycosyl hydrolase 13 family.</text>
</comment>
<dbReference type="InterPro" id="IPR006046">
    <property type="entry name" value="Alpha_amylase"/>
</dbReference>
<reference evidence="5 6" key="1">
    <citation type="submission" date="2019-03" db="EMBL/GenBank/DDBJ databases">
        <title>Genomic Encyclopedia of Type Strains, Phase IV (KMG-IV): sequencing the most valuable type-strain genomes for metagenomic binning, comparative biology and taxonomic classification.</title>
        <authorList>
            <person name="Goeker M."/>
        </authorList>
    </citation>
    <scope>NUCLEOTIDE SEQUENCE [LARGE SCALE GENOMIC DNA]</scope>
    <source>
        <strain evidence="5 6">DSM 21100</strain>
    </source>
</reference>
<dbReference type="PRINTS" id="PR00110">
    <property type="entry name" value="ALPHAAMYLASE"/>
</dbReference>
<dbReference type="InterPro" id="IPR017853">
    <property type="entry name" value="GH"/>
</dbReference>
<dbReference type="Pfam" id="PF22157">
    <property type="entry name" value="SupH-like_C"/>
    <property type="match status" value="1"/>
</dbReference>
<dbReference type="AlphaFoldDB" id="A0A4R3KNY3"/>
<comment type="caution">
    <text evidence="5">The sequence shown here is derived from an EMBL/GenBank/DDBJ whole genome shotgun (WGS) entry which is preliminary data.</text>
</comment>
<accession>A0A4R3KNY3</accession>
<dbReference type="PANTHER" id="PTHR10357:SF219">
    <property type="entry name" value="MALTOSE ALPHA-D-GLUCOSYLTRANSFERASE"/>
    <property type="match status" value="1"/>
</dbReference>
<dbReference type="InterPro" id="IPR045857">
    <property type="entry name" value="O16G_dom_2"/>
</dbReference>
<proteinExistence type="inferred from homology"/>
<keyword evidence="5" id="KW-0808">Transferase</keyword>
<evidence type="ECO:0000256" key="1">
    <source>
        <dbReference type="ARBA" id="ARBA00008061"/>
    </source>
</evidence>
<evidence type="ECO:0000313" key="5">
    <source>
        <dbReference type="EMBL" id="TCS86286.1"/>
    </source>
</evidence>
<name>A0A4R3KNY3_9SPHI</name>
<keyword evidence="3" id="KW-0326">Glycosidase</keyword>
<comment type="catalytic activity">
    <reaction evidence="3">
        <text>Endohydrolysis of (1-&gt;4)-alpha-D-glucosidic linkages in polysaccharides containing three or more (1-&gt;4)-alpha-linked D-glucose units.</text>
        <dbReference type="EC" id="3.2.1.1"/>
    </reaction>
</comment>
<protein>
    <recommendedName>
        <fullName evidence="3">Alpha-amylase</fullName>
        <ecNumber evidence="3">3.2.1.1</ecNumber>
    </recommendedName>
</protein>
<dbReference type="OrthoDB" id="9806009at2"/>
<evidence type="ECO:0000256" key="2">
    <source>
        <dbReference type="RuleBase" id="RU003615"/>
    </source>
</evidence>
<dbReference type="PANTHER" id="PTHR10357">
    <property type="entry name" value="ALPHA-AMYLASE FAMILY MEMBER"/>
    <property type="match status" value="1"/>
</dbReference>
<feature type="domain" description="Glycosyl hydrolase family 13 catalytic" evidence="4">
    <location>
        <begin position="13"/>
        <end position="411"/>
    </location>
</feature>
<dbReference type="EMBL" id="SMAD01000008">
    <property type="protein sequence ID" value="TCS86286.1"/>
    <property type="molecule type" value="Genomic_DNA"/>
</dbReference>
<dbReference type="GO" id="GO:0005975">
    <property type="term" value="P:carbohydrate metabolic process"/>
    <property type="evidence" value="ECO:0007669"/>
    <property type="project" value="InterPro"/>
</dbReference>